<dbReference type="PROSITE" id="PS50949">
    <property type="entry name" value="HTH_GNTR"/>
    <property type="match status" value="1"/>
</dbReference>
<dbReference type="SUPFAM" id="SSF48008">
    <property type="entry name" value="GntR ligand-binding domain-like"/>
    <property type="match status" value="1"/>
</dbReference>
<name>A0ABN2TNG4_9ACTN</name>
<sequence>MSGGLGAGAGAVEPLAPMRNAERLVERMVAAIALGSFAVGQKLPPERELAAQLGVSRVTLREALHQLERQGYVAIRRGRAGGAFVTSARGSDSADLVRRALEPRWQQLEWTFDLNDHLNPVIARLAAERRTPEDVDRIHAAVAAYVAAEDDRTAMRMADHAIHNAIAQATHNPHLVVIEHQMRSELSLGTDALPTSAEIRAQALRDHRELAAAVAAGEADLAADIAQRHIHELVERPLRELYNRAAEFPDKRG</sequence>
<dbReference type="PRINTS" id="PR00035">
    <property type="entry name" value="HTHGNTR"/>
</dbReference>
<dbReference type="InterPro" id="IPR036390">
    <property type="entry name" value="WH_DNA-bd_sf"/>
</dbReference>
<dbReference type="SMART" id="SM00345">
    <property type="entry name" value="HTH_GNTR"/>
    <property type="match status" value="1"/>
</dbReference>
<dbReference type="SMART" id="SM00895">
    <property type="entry name" value="FCD"/>
    <property type="match status" value="1"/>
</dbReference>
<dbReference type="Pfam" id="PF07729">
    <property type="entry name" value="FCD"/>
    <property type="match status" value="1"/>
</dbReference>
<comment type="caution">
    <text evidence="5">The sequence shown here is derived from an EMBL/GenBank/DDBJ whole genome shotgun (WGS) entry which is preliminary data.</text>
</comment>
<dbReference type="EMBL" id="BAAAQN010000003">
    <property type="protein sequence ID" value="GAA2015452.1"/>
    <property type="molecule type" value="Genomic_DNA"/>
</dbReference>
<dbReference type="Pfam" id="PF00392">
    <property type="entry name" value="GntR"/>
    <property type="match status" value="1"/>
</dbReference>
<keyword evidence="3" id="KW-0804">Transcription</keyword>
<dbReference type="PANTHER" id="PTHR43537">
    <property type="entry name" value="TRANSCRIPTIONAL REGULATOR, GNTR FAMILY"/>
    <property type="match status" value="1"/>
</dbReference>
<dbReference type="Gene3D" id="1.10.10.10">
    <property type="entry name" value="Winged helix-like DNA-binding domain superfamily/Winged helix DNA-binding domain"/>
    <property type="match status" value="1"/>
</dbReference>
<dbReference type="InterPro" id="IPR011711">
    <property type="entry name" value="GntR_C"/>
</dbReference>
<dbReference type="Gene3D" id="1.20.120.530">
    <property type="entry name" value="GntR ligand-binding domain-like"/>
    <property type="match status" value="1"/>
</dbReference>
<dbReference type="InterPro" id="IPR000524">
    <property type="entry name" value="Tscrpt_reg_HTH_GntR"/>
</dbReference>
<keyword evidence="1" id="KW-0805">Transcription regulation</keyword>
<keyword evidence="2" id="KW-0238">DNA-binding</keyword>
<dbReference type="SUPFAM" id="SSF46785">
    <property type="entry name" value="Winged helix' DNA-binding domain"/>
    <property type="match status" value="1"/>
</dbReference>
<accession>A0ABN2TNG4</accession>
<proteinExistence type="predicted"/>
<dbReference type="InterPro" id="IPR008920">
    <property type="entry name" value="TF_FadR/GntR_C"/>
</dbReference>
<dbReference type="Proteomes" id="UP001500751">
    <property type="component" value="Unassembled WGS sequence"/>
</dbReference>
<protein>
    <submittedName>
        <fullName evidence="5">FCD domain-containing protein</fullName>
    </submittedName>
</protein>
<dbReference type="PANTHER" id="PTHR43537:SF5">
    <property type="entry name" value="UXU OPERON TRANSCRIPTIONAL REGULATOR"/>
    <property type="match status" value="1"/>
</dbReference>
<evidence type="ECO:0000256" key="1">
    <source>
        <dbReference type="ARBA" id="ARBA00023015"/>
    </source>
</evidence>
<evidence type="ECO:0000313" key="5">
    <source>
        <dbReference type="EMBL" id="GAA2015452.1"/>
    </source>
</evidence>
<evidence type="ECO:0000256" key="2">
    <source>
        <dbReference type="ARBA" id="ARBA00023125"/>
    </source>
</evidence>
<feature type="domain" description="HTH gntR-type" evidence="4">
    <location>
        <begin position="18"/>
        <end position="88"/>
    </location>
</feature>
<dbReference type="InterPro" id="IPR036388">
    <property type="entry name" value="WH-like_DNA-bd_sf"/>
</dbReference>
<evidence type="ECO:0000259" key="4">
    <source>
        <dbReference type="PROSITE" id="PS50949"/>
    </source>
</evidence>
<gene>
    <name evidence="5" type="ORF">GCM10009839_08430</name>
</gene>
<reference evidence="5 6" key="1">
    <citation type="journal article" date="2019" name="Int. J. Syst. Evol. Microbiol.">
        <title>The Global Catalogue of Microorganisms (GCM) 10K type strain sequencing project: providing services to taxonomists for standard genome sequencing and annotation.</title>
        <authorList>
            <consortium name="The Broad Institute Genomics Platform"/>
            <consortium name="The Broad Institute Genome Sequencing Center for Infectious Disease"/>
            <person name="Wu L."/>
            <person name="Ma J."/>
        </authorList>
    </citation>
    <scope>NUCLEOTIDE SEQUENCE [LARGE SCALE GENOMIC DNA]</scope>
    <source>
        <strain evidence="5 6">JCM 16014</strain>
    </source>
</reference>
<evidence type="ECO:0000256" key="3">
    <source>
        <dbReference type="ARBA" id="ARBA00023163"/>
    </source>
</evidence>
<dbReference type="CDD" id="cd07377">
    <property type="entry name" value="WHTH_GntR"/>
    <property type="match status" value="1"/>
</dbReference>
<evidence type="ECO:0000313" key="6">
    <source>
        <dbReference type="Proteomes" id="UP001500751"/>
    </source>
</evidence>
<keyword evidence="6" id="KW-1185">Reference proteome</keyword>
<dbReference type="RefSeq" id="WP_344664135.1">
    <property type="nucleotide sequence ID" value="NZ_BAAAQN010000003.1"/>
</dbReference>
<organism evidence="5 6">
    <name type="scientific">Catenulispora yoronensis</name>
    <dbReference type="NCBI Taxonomy" id="450799"/>
    <lineage>
        <taxon>Bacteria</taxon>
        <taxon>Bacillati</taxon>
        <taxon>Actinomycetota</taxon>
        <taxon>Actinomycetes</taxon>
        <taxon>Catenulisporales</taxon>
        <taxon>Catenulisporaceae</taxon>
        <taxon>Catenulispora</taxon>
    </lineage>
</organism>